<dbReference type="Pfam" id="PF00643">
    <property type="entry name" value="zf-B_box"/>
    <property type="match status" value="1"/>
</dbReference>
<reference evidence="8" key="3">
    <citation type="submission" date="2025-09" db="UniProtKB">
        <authorList>
            <consortium name="Ensembl"/>
        </authorList>
    </citation>
    <scope>IDENTIFICATION</scope>
</reference>
<dbReference type="InterPro" id="IPR003877">
    <property type="entry name" value="SPRY_dom"/>
</dbReference>
<dbReference type="Pfam" id="PF00622">
    <property type="entry name" value="SPRY"/>
    <property type="match status" value="1"/>
</dbReference>
<evidence type="ECO:0000256" key="1">
    <source>
        <dbReference type="ARBA" id="ARBA00022723"/>
    </source>
</evidence>
<evidence type="ECO:0000259" key="7">
    <source>
        <dbReference type="PROSITE" id="PS50188"/>
    </source>
</evidence>
<protein>
    <submittedName>
        <fullName evidence="8">Uncharacterized protein</fullName>
    </submittedName>
</protein>
<evidence type="ECO:0000259" key="5">
    <source>
        <dbReference type="PROSITE" id="PS50089"/>
    </source>
</evidence>
<dbReference type="InterPro" id="IPR017907">
    <property type="entry name" value="Znf_RING_CS"/>
</dbReference>
<dbReference type="InterPro" id="IPR003879">
    <property type="entry name" value="Butyrophylin_SPRY"/>
</dbReference>
<keyword evidence="1" id="KW-0479">Metal-binding</keyword>
<dbReference type="PANTHER" id="PTHR24103">
    <property type="entry name" value="E3 UBIQUITIN-PROTEIN LIGASE TRIM"/>
    <property type="match status" value="1"/>
</dbReference>
<dbReference type="InterPro" id="IPR050143">
    <property type="entry name" value="TRIM/RBCC"/>
</dbReference>
<evidence type="ECO:0000256" key="4">
    <source>
        <dbReference type="PROSITE-ProRule" id="PRU00024"/>
    </source>
</evidence>
<reference evidence="8" key="2">
    <citation type="submission" date="2025-08" db="UniProtKB">
        <authorList>
            <consortium name="Ensembl"/>
        </authorList>
    </citation>
    <scope>IDENTIFICATION</scope>
</reference>
<dbReference type="Pfam" id="PF15227">
    <property type="entry name" value="zf-C3HC4_4"/>
    <property type="match status" value="1"/>
</dbReference>
<reference evidence="8 9" key="1">
    <citation type="journal article" date="2011" name="Proc. Natl. Acad. Sci. U.S.A.">
        <title>Genetic diversity and population structure of the endangered marsupial Sarcophilus harrisii (Tasmanian devil).</title>
        <authorList>
            <person name="Miller W."/>
            <person name="Hayes V.M."/>
            <person name="Ratan A."/>
            <person name="Petersen D.C."/>
            <person name="Wittekindt N.E."/>
            <person name="Miller J."/>
            <person name="Walenz B."/>
            <person name="Knight J."/>
            <person name="Qi J."/>
            <person name="Zhao F."/>
            <person name="Wang Q."/>
            <person name="Bedoya-Reina O.C."/>
            <person name="Katiyar N."/>
            <person name="Tomsho L.P."/>
            <person name="Kasson L.M."/>
            <person name="Hardie R.A."/>
            <person name="Woodbridge P."/>
            <person name="Tindall E.A."/>
            <person name="Bertelsen M.F."/>
            <person name="Dixon D."/>
            <person name="Pyecroft S."/>
            <person name="Helgen K.M."/>
            <person name="Lesk A.M."/>
            <person name="Pringle T.H."/>
            <person name="Patterson N."/>
            <person name="Zhang Y."/>
            <person name="Kreiss A."/>
            <person name="Woods G.M."/>
            <person name="Jones M.E."/>
            <person name="Schuster S.C."/>
        </authorList>
    </citation>
    <scope>NUCLEOTIDE SEQUENCE [LARGE SCALE GENOMIC DNA]</scope>
</reference>
<dbReference type="OrthoDB" id="9049620at2759"/>
<dbReference type="PROSITE" id="PS00518">
    <property type="entry name" value="ZF_RING_1"/>
    <property type="match status" value="1"/>
</dbReference>
<dbReference type="OMA" id="HEVIDHE"/>
<dbReference type="GeneID" id="100915703"/>
<dbReference type="FunCoup" id="G3VMY3">
    <property type="interactions" value="4"/>
</dbReference>
<dbReference type="GeneTree" id="ENSGT00940000154582"/>
<feature type="domain" description="B box-type" evidence="6">
    <location>
        <begin position="90"/>
        <end position="131"/>
    </location>
</feature>
<dbReference type="eggNOG" id="KOG2177">
    <property type="taxonomic scope" value="Eukaryota"/>
</dbReference>
<dbReference type="InParanoid" id="G3VMY3"/>
<dbReference type="PROSITE" id="PS50089">
    <property type="entry name" value="ZF_RING_2"/>
    <property type="match status" value="1"/>
</dbReference>
<dbReference type="SMART" id="SM00589">
    <property type="entry name" value="PRY"/>
    <property type="match status" value="1"/>
</dbReference>
<dbReference type="RefSeq" id="XP_031798204.1">
    <property type="nucleotide sequence ID" value="XM_031942344.1"/>
</dbReference>
<organism evidence="8 9">
    <name type="scientific">Sarcophilus harrisii</name>
    <name type="common">Tasmanian devil</name>
    <name type="synonym">Sarcophilus laniarius</name>
    <dbReference type="NCBI Taxonomy" id="9305"/>
    <lineage>
        <taxon>Eukaryota</taxon>
        <taxon>Metazoa</taxon>
        <taxon>Chordata</taxon>
        <taxon>Craniata</taxon>
        <taxon>Vertebrata</taxon>
        <taxon>Euteleostomi</taxon>
        <taxon>Mammalia</taxon>
        <taxon>Metatheria</taxon>
        <taxon>Dasyuromorphia</taxon>
        <taxon>Dasyuridae</taxon>
        <taxon>Sarcophilus</taxon>
    </lineage>
</organism>
<name>G3VMY3_SARHA</name>
<evidence type="ECO:0000256" key="3">
    <source>
        <dbReference type="ARBA" id="ARBA00022833"/>
    </source>
</evidence>
<dbReference type="Proteomes" id="UP000007648">
    <property type="component" value="Unassembled WGS sequence"/>
</dbReference>
<dbReference type="InterPro" id="IPR043136">
    <property type="entry name" value="B30.2/SPRY_sf"/>
</dbReference>
<dbReference type="RefSeq" id="XP_023361637.1">
    <property type="nucleotide sequence ID" value="XM_023505869.2"/>
</dbReference>
<sequence length="462" mass="53556">MAAKDLIESFKAGPTCSLCLDYFTDPVTARCGHSFCIECLLQCMEGADATLTCPECKQLIQISNLIPNKDLQQLSTTRKRRRHHLLQSLENLTTCDKHGKKEMLFCEEDQKLLCESCSLAPEHKDHQVVPMDIAIDKYKVMLQEKWNILKKKEKEFRMILEKMKRITDPYMDNFFCFKQALKYEYKKIHEFLEDEKRLHLQLLEQETRDKEEKNEKKKDEFSQQIKLIQTKILDIQEKMDKNPLELIKGVKSSLEGVEELLDQEPDLEDGPEIWTTYRTTGFKKMLLRHYRDITLDPETVGPHLIVSEDLKQLKCGIANNERDGGVGVLGAQTFTSGRHYWEVELGDNIKWEVGVCQDPLSTRGNLSILVEDIIALEGFRFEDNFLMWASERDDIVSEAIEKLGIFLDYEDGNVTFYNATEEIYIYSSPKTVFQGPLRPYFCISIHNQENIPGSLIICPKSN</sequence>
<dbReference type="SUPFAM" id="SSF49899">
    <property type="entry name" value="Concanavalin A-like lectins/glucanases"/>
    <property type="match status" value="1"/>
</dbReference>
<keyword evidence="2 4" id="KW-0863">Zinc-finger</keyword>
<feature type="domain" description="B30.2/SPRY" evidence="7">
    <location>
        <begin position="273"/>
        <end position="460"/>
    </location>
</feature>
<proteinExistence type="predicted"/>
<dbReference type="Gene3D" id="2.60.120.920">
    <property type="match status" value="1"/>
</dbReference>
<evidence type="ECO:0000256" key="2">
    <source>
        <dbReference type="ARBA" id="ARBA00022771"/>
    </source>
</evidence>
<feature type="domain" description="RING-type" evidence="5">
    <location>
        <begin position="16"/>
        <end position="57"/>
    </location>
</feature>
<dbReference type="Gene3D" id="3.30.160.60">
    <property type="entry name" value="Classic Zinc Finger"/>
    <property type="match status" value="1"/>
</dbReference>
<dbReference type="KEGG" id="shr:100915703"/>
<dbReference type="SUPFAM" id="SSF57850">
    <property type="entry name" value="RING/U-box"/>
    <property type="match status" value="1"/>
</dbReference>
<accession>G3VMY3</accession>
<dbReference type="PROSITE" id="PS50119">
    <property type="entry name" value="ZF_BBOX"/>
    <property type="match status" value="1"/>
</dbReference>
<evidence type="ECO:0000313" key="9">
    <source>
        <dbReference type="Proteomes" id="UP000007648"/>
    </source>
</evidence>
<dbReference type="GO" id="GO:0008270">
    <property type="term" value="F:zinc ion binding"/>
    <property type="evidence" value="ECO:0007669"/>
    <property type="project" value="UniProtKB-KW"/>
</dbReference>
<dbReference type="SMART" id="SM00336">
    <property type="entry name" value="BBOX"/>
    <property type="match status" value="1"/>
</dbReference>
<evidence type="ECO:0000259" key="6">
    <source>
        <dbReference type="PROSITE" id="PS50119"/>
    </source>
</evidence>
<dbReference type="SMART" id="SM00449">
    <property type="entry name" value="SPRY"/>
    <property type="match status" value="1"/>
</dbReference>
<dbReference type="PROSITE" id="PS50188">
    <property type="entry name" value="B302_SPRY"/>
    <property type="match status" value="1"/>
</dbReference>
<dbReference type="Gene3D" id="3.30.40.10">
    <property type="entry name" value="Zinc/RING finger domain, C3HC4 (zinc finger)"/>
    <property type="match status" value="1"/>
</dbReference>
<dbReference type="InterPro" id="IPR000315">
    <property type="entry name" value="Znf_B-box"/>
</dbReference>
<evidence type="ECO:0000313" key="8">
    <source>
        <dbReference type="Ensembl" id="ENSSHAP00000004538.1"/>
    </source>
</evidence>
<dbReference type="InterPro" id="IPR001841">
    <property type="entry name" value="Znf_RING"/>
</dbReference>
<dbReference type="Ensembl" id="ENSSHAT00000004586.2">
    <property type="protein sequence ID" value="ENSSHAP00000004538.1"/>
    <property type="gene ID" value="ENSSHAG00000003993.2"/>
</dbReference>
<dbReference type="InterPro" id="IPR013083">
    <property type="entry name" value="Znf_RING/FYVE/PHD"/>
</dbReference>
<keyword evidence="3" id="KW-0862">Zinc</keyword>
<gene>
    <name evidence="8" type="primary">LOC100915703</name>
</gene>
<dbReference type="SUPFAM" id="SSF57845">
    <property type="entry name" value="B-box zinc-binding domain"/>
    <property type="match status" value="1"/>
</dbReference>
<keyword evidence="9" id="KW-1185">Reference proteome</keyword>
<dbReference type="InterPro" id="IPR013320">
    <property type="entry name" value="ConA-like_dom_sf"/>
</dbReference>
<dbReference type="InterPro" id="IPR001870">
    <property type="entry name" value="B30.2/SPRY"/>
</dbReference>
<dbReference type="SMART" id="SM00184">
    <property type="entry name" value="RING"/>
    <property type="match status" value="1"/>
</dbReference>
<dbReference type="HOGENOM" id="CLU_013137_0_3_1"/>
<dbReference type="PRINTS" id="PR01407">
    <property type="entry name" value="BUTYPHLNCDUF"/>
</dbReference>
<dbReference type="AlphaFoldDB" id="G3VMY3"/>
<dbReference type="InterPro" id="IPR006574">
    <property type="entry name" value="PRY"/>
</dbReference>